<dbReference type="Proteomes" id="UP001621714">
    <property type="component" value="Unassembled WGS sequence"/>
</dbReference>
<name>A0ABW8PXR2_9GAMM</name>
<dbReference type="SUPFAM" id="SSF50341">
    <property type="entry name" value="CheW-like"/>
    <property type="match status" value="1"/>
</dbReference>
<dbReference type="InterPro" id="IPR036061">
    <property type="entry name" value="CheW-like_dom_sf"/>
</dbReference>
<accession>A0ABW8PXR2</accession>
<dbReference type="Pfam" id="PF01584">
    <property type="entry name" value="CheW"/>
    <property type="match status" value="1"/>
</dbReference>
<dbReference type="Gene3D" id="2.40.50.180">
    <property type="entry name" value="CheA-289, Domain 4"/>
    <property type="match status" value="1"/>
</dbReference>
<evidence type="ECO:0000313" key="3">
    <source>
        <dbReference type="Proteomes" id="UP001621714"/>
    </source>
</evidence>
<protein>
    <submittedName>
        <fullName evidence="2">Chemotaxis protein CheW</fullName>
    </submittedName>
</protein>
<dbReference type="SMART" id="SM00260">
    <property type="entry name" value="CheW"/>
    <property type="match status" value="1"/>
</dbReference>
<dbReference type="PROSITE" id="PS50851">
    <property type="entry name" value="CHEW"/>
    <property type="match status" value="1"/>
</dbReference>
<dbReference type="RefSeq" id="WP_405338824.1">
    <property type="nucleotide sequence ID" value="NZ_JBANFI010000004.1"/>
</dbReference>
<organism evidence="2 3">
    <name type="scientific">Marinospirillum alkalitolerans</name>
    <dbReference type="NCBI Taxonomy" id="3123374"/>
    <lineage>
        <taxon>Bacteria</taxon>
        <taxon>Pseudomonadati</taxon>
        <taxon>Pseudomonadota</taxon>
        <taxon>Gammaproteobacteria</taxon>
        <taxon>Oceanospirillales</taxon>
        <taxon>Oceanospirillaceae</taxon>
        <taxon>Marinospirillum</taxon>
    </lineage>
</organism>
<proteinExistence type="predicted"/>
<feature type="domain" description="CheW-like" evidence="1">
    <location>
        <begin position="26"/>
        <end position="175"/>
    </location>
</feature>
<sequence length="183" mass="19727">MTPEADLAAFLAQREQTQVVEVDQPQVQLVVFTLGGDVFALRGGQVKEVLSAQQAVFALPGQDQSVEGVLTLRGQLYPVWQAESLLGLSVTSSPGEGAFQAALLLCQARVDEQQQAVVLRVGSLMDVIDLSEDRLQPPSSSLISTLGAQAEAVFEWQGQGVTLLDLHALMQDWWQRRAGAQTA</sequence>
<dbReference type="PANTHER" id="PTHR22617:SF23">
    <property type="entry name" value="CHEMOTAXIS PROTEIN CHEW"/>
    <property type="match status" value="1"/>
</dbReference>
<evidence type="ECO:0000313" key="2">
    <source>
        <dbReference type="EMBL" id="MFK7160776.1"/>
    </source>
</evidence>
<comment type="caution">
    <text evidence="2">The sequence shown here is derived from an EMBL/GenBank/DDBJ whole genome shotgun (WGS) entry which is preliminary data.</text>
</comment>
<dbReference type="EMBL" id="JBANFI010000004">
    <property type="protein sequence ID" value="MFK7160776.1"/>
    <property type="molecule type" value="Genomic_DNA"/>
</dbReference>
<dbReference type="Gene3D" id="2.30.30.40">
    <property type="entry name" value="SH3 Domains"/>
    <property type="match status" value="1"/>
</dbReference>
<dbReference type="InterPro" id="IPR039315">
    <property type="entry name" value="CheW"/>
</dbReference>
<reference evidence="2 3" key="1">
    <citation type="submission" date="2024-02" db="EMBL/GenBank/DDBJ databases">
        <title>Marinospirillum sp. MEB 164 isolated from Lonar lake sediment.</title>
        <authorList>
            <person name="Joshi A."/>
            <person name="Thite S."/>
        </authorList>
    </citation>
    <scope>NUCLEOTIDE SEQUENCE [LARGE SCALE GENOMIC DNA]</scope>
    <source>
        <strain evidence="2 3">MEB164</strain>
    </source>
</reference>
<gene>
    <name evidence="2" type="ORF">V6U78_06970</name>
</gene>
<dbReference type="PANTHER" id="PTHR22617">
    <property type="entry name" value="CHEMOTAXIS SENSOR HISTIDINE KINASE-RELATED"/>
    <property type="match status" value="1"/>
</dbReference>
<evidence type="ECO:0000259" key="1">
    <source>
        <dbReference type="PROSITE" id="PS50851"/>
    </source>
</evidence>
<keyword evidence="3" id="KW-1185">Reference proteome</keyword>
<dbReference type="InterPro" id="IPR002545">
    <property type="entry name" value="CheW-lke_dom"/>
</dbReference>